<accession>A0A4Y3WLJ2</accession>
<evidence type="ECO:0000259" key="1">
    <source>
        <dbReference type="Pfam" id="PF00326"/>
    </source>
</evidence>
<dbReference type="GO" id="GO:0006508">
    <property type="term" value="P:proteolysis"/>
    <property type="evidence" value="ECO:0007669"/>
    <property type="project" value="InterPro"/>
</dbReference>
<keyword evidence="3" id="KW-1185">Reference proteome</keyword>
<reference evidence="2 3" key="1">
    <citation type="submission" date="2019-06" db="EMBL/GenBank/DDBJ databases">
        <title>Whole genome shotgun sequence of Pseudonocardia hydrocarbonoxydans NBRC 14498.</title>
        <authorList>
            <person name="Hosoyama A."/>
            <person name="Uohara A."/>
            <person name="Ohji S."/>
            <person name="Ichikawa N."/>
        </authorList>
    </citation>
    <scope>NUCLEOTIDE SEQUENCE [LARGE SCALE GENOMIC DNA]</scope>
    <source>
        <strain evidence="2 3">NBRC 14498</strain>
    </source>
</reference>
<protein>
    <recommendedName>
        <fullName evidence="1">Peptidase S9 prolyl oligopeptidase catalytic domain-containing protein</fullName>
    </recommendedName>
</protein>
<dbReference type="InterPro" id="IPR001375">
    <property type="entry name" value="Peptidase_S9_cat"/>
</dbReference>
<dbReference type="PANTHER" id="PTHR43056:SF5">
    <property type="entry name" value="PEPTIDASE S9 PROLYL OLIGOPEPTIDASE CATALYTIC DOMAIN-CONTAINING PROTEIN"/>
    <property type="match status" value="1"/>
</dbReference>
<dbReference type="Gene3D" id="3.40.50.1820">
    <property type="entry name" value="alpha/beta hydrolase"/>
    <property type="match status" value="1"/>
</dbReference>
<feature type="domain" description="Peptidase S9 prolyl oligopeptidase catalytic" evidence="1">
    <location>
        <begin position="16"/>
        <end position="94"/>
    </location>
</feature>
<evidence type="ECO:0000313" key="2">
    <source>
        <dbReference type="EMBL" id="GEC19645.1"/>
    </source>
</evidence>
<dbReference type="AlphaFoldDB" id="A0A4Y3WLJ2"/>
<name>A0A4Y3WLJ2_9PSEU</name>
<dbReference type="InterPro" id="IPR050585">
    <property type="entry name" value="Xaa-Pro_dipeptidyl-ppase/CocE"/>
</dbReference>
<dbReference type="Proteomes" id="UP000320338">
    <property type="component" value="Unassembled WGS sequence"/>
</dbReference>
<dbReference type="EMBL" id="BJNG01000015">
    <property type="protein sequence ID" value="GEC19645.1"/>
    <property type="molecule type" value="Genomic_DNA"/>
</dbReference>
<organism evidence="2 3">
    <name type="scientific">Pseudonocardia hydrocarbonoxydans</name>
    <dbReference type="NCBI Taxonomy" id="76726"/>
    <lineage>
        <taxon>Bacteria</taxon>
        <taxon>Bacillati</taxon>
        <taxon>Actinomycetota</taxon>
        <taxon>Actinomycetes</taxon>
        <taxon>Pseudonocardiales</taxon>
        <taxon>Pseudonocardiaceae</taxon>
        <taxon>Pseudonocardia</taxon>
    </lineage>
</organism>
<evidence type="ECO:0000313" key="3">
    <source>
        <dbReference type="Proteomes" id="UP000320338"/>
    </source>
</evidence>
<proteinExistence type="predicted"/>
<dbReference type="RefSeq" id="WP_246085803.1">
    <property type="nucleotide sequence ID" value="NZ_BJNG01000015.1"/>
</dbReference>
<gene>
    <name evidence="2" type="ORF">PHY01_19280</name>
</gene>
<dbReference type="GO" id="GO:0008236">
    <property type="term" value="F:serine-type peptidase activity"/>
    <property type="evidence" value="ECO:0007669"/>
    <property type="project" value="InterPro"/>
</dbReference>
<sequence>MVDASAWGVAEPGDVERSPIHHLDRFTAPLIVLQGSGDEIVPPAQSEMIVDALRAKGLPVAYLLFDGEQHGFRRAENIRRALDAELSFYAQVLGLDLPVAEGIEPVEIENL</sequence>
<comment type="caution">
    <text evidence="2">The sequence shown here is derived from an EMBL/GenBank/DDBJ whole genome shotgun (WGS) entry which is preliminary data.</text>
</comment>
<dbReference type="PANTHER" id="PTHR43056">
    <property type="entry name" value="PEPTIDASE S9 PROLYL OLIGOPEPTIDASE"/>
    <property type="match status" value="1"/>
</dbReference>
<dbReference type="SUPFAM" id="SSF53474">
    <property type="entry name" value="alpha/beta-Hydrolases"/>
    <property type="match status" value="1"/>
</dbReference>
<dbReference type="Pfam" id="PF00326">
    <property type="entry name" value="Peptidase_S9"/>
    <property type="match status" value="1"/>
</dbReference>
<dbReference type="InterPro" id="IPR029058">
    <property type="entry name" value="AB_hydrolase_fold"/>
</dbReference>